<reference evidence="3" key="1">
    <citation type="journal article" date="2014" name="Int. J. Syst. Evol. Microbiol.">
        <title>Complete genome sequence of Corynebacterium casei LMG S-19264T (=DSM 44701T), isolated from a smear-ripened cheese.</title>
        <authorList>
            <consortium name="US DOE Joint Genome Institute (JGI-PGF)"/>
            <person name="Walter F."/>
            <person name="Albersmeier A."/>
            <person name="Kalinowski J."/>
            <person name="Ruckert C."/>
        </authorList>
    </citation>
    <scope>NUCLEOTIDE SEQUENCE</scope>
    <source>
        <strain evidence="3">CGMCC 1.12153</strain>
    </source>
</reference>
<feature type="chain" id="PRO_5037917563" description="Calcineurin-like phosphoesterase domain-containing protein" evidence="1">
    <location>
        <begin position="31"/>
        <end position="348"/>
    </location>
</feature>
<dbReference type="InterPro" id="IPR051918">
    <property type="entry name" value="STPP_CPPED1"/>
</dbReference>
<evidence type="ECO:0000313" key="4">
    <source>
        <dbReference type="Proteomes" id="UP000660110"/>
    </source>
</evidence>
<reference evidence="3" key="2">
    <citation type="submission" date="2020-09" db="EMBL/GenBank/DDBJ databases">
        <authorList>
            <person name="Sun Q."/>
            <person name="Zhou Y."/>
        </authorList>
    </citation>
    <scope>NUCLEOTIDE SEQUENCE</scope>
    <source>
        <strain evidence="3">CGMCC 1.12153</strain>
    </source>
</reference>
<sequence length="348" mass="40430">MDKKTRRMMTVALCSVVLIINFLQVNVASAPSITQTTNKPLDESYQTVYKALETEAPFDYTFIWMSDTQYYSKRHPNIYKSMVEWIAKNKEELSIPYVIHTGDIVHNWDDERQWQYADESTKVLENAEIPYGVLAGNHDIDLKNKDYTPFSKYYGHSKFKNQLYYGSSYKDNRGHYDLVSVNGNNFIMIYMSWGIGQEEIDWVNEVLENHPDHMAFINLHQYLLPTGKRSRLGEDLYEQVIEPNENVVATLSGHYYGTATKVDAIDDNGDGKPDRKVHQMFANYQGGPEGGQGYMRLLHVNQEENKIHVKTYSPYLNDYNYYDIEKYPGKDEFVIELPLKSKVKTNPT</sequence>
<feature type="signal peptide" evidence="1">
    <location>
        <begin position="1"/>
        <end position="30"/>
    </location>
</feature>
<keyword evidence="1" id="KW-0732">Signal</keyword>
<keyword evidence="4" id="KW-1185">Reference proteome</keyword>
<dbReference type="AlphaFoldDB" id="A0A917EXT2"/>
<dbReference type="Pfam" id="PF00149">
    <property type="entry name" value="Metallophos"/>
    <property type="match status" value="1"/>
</dbReference>
<gene>
    <name evidence="3" type="ORF">GCM10010954_18750</name>
</gene>
<dbReference type="PANTHER" id="PTHR43143">
    <property type="entry name" value="METALLOPHOSPHOESTERASE, CALCINEURIN SUPERFAMILY"/>
    <property type="match status" value="1"/>
</dbReference>
<dbReference type="GO" id="GO:0016787">
    <property type="term" value="F:hydrolase activity"/>
    <property type="evidence" value="ECO:0007669"/>
    <property type="project" value="InterPro"/>
</dbReference>
<organism evidence="3 4">
    <name type="scientific">Halobacillus andaensis</name>
    <dbReference type="NCBI Taxonomy" id="1176239"/>
    <lineage>
        <taxon>Bacteria</taxon>
        <taxon>Bacillati</taxon>
        <taxon>Bacillota</taxon>
        <taxon>Bacilli</taxon>
        <taxon>Bacillales</taxon>
        <taxon>Bacillaceae</taxon>
        <taxon>Halobacillus</taxon>
    </lineage>
</organism>
<dbReference type="InterPro" id="IPR004843">
    <property type="entry name" value="Calcineurin-like_PHP"/>
</dbReference>
<feature type="domain" description="Calcineurin-like phosphoesterase" evidence="2">
    <location>
        <begin position="61"/>
        <end position="254"/>
    </location>
</feature>
<dbReference type="RefSeq" id="WP_229735070.1">
    <property type="nucleotide sequence ID" value="NZ_BMEL01000002.1"/>
</dbReference>
<protein>
    <recommendedName>
        <fullName evidence="2">Calcineurin-like phosphoesterase domain-containing protein</fullName>
    </recommendedName>
</protein>
<dbReference type="EMBL" id="BMEL01000002">
    <property type="protein sequence ID" value="GGF20236.1"/>
    <property type="molecule type" value="Genomic_DNA"/>
</dbReference>
<evidence type="ECO:0000313" key="3">
    <source>
        <dbReference type="EMBL" id="GGF20236.1"/>
    </source>
</evidence>
<accession>A0A917EXT2</accession>
<dbReference type="SUPFAM" id="SSF56300">
    <property type="entry name" value="Metallo-dependent phosphatases"/>
    <property type="match status" value="1"/>
</dbReference>
<proteinExistence type="predicted"/>
<evidence type="ECO:0000259" key="2">
    <source>
        <dbReference type="Pfam" id="PF00149"/>
    </source>
</evidence>
<dbReference type="PANTHER" id="PTHR43143:SF5">
    <property type="entry name" value="SECRETED PROTEIN"/>
    <property type="match status" value="1"/>
</dbReference>
<dbReference type="InterPro" id="IPR029052">
    <property type="entry name" value="Metallo-depent_PP-like"/>
</dbReference>
<dbReference type="Proteomes" id="UP000660110">
    <property type="component" value="Unassembled WGS sequence"/>
</dbReference>
<evidence type="ECO:0000256" key="1">
    <source>
        <dbReference type="SAM" id="SignalP"/>
    </source>
</evidence>
<comment type="caution">
    <text evidence="3">The sequence shown here is derived from an EMBL/GenBank/DDBJ whole genome shotgun (WGS) entry which is preliminary data.</text>
</comment>
<name>A0A917EXT2_HALAA</name>
<dbReference type="Gene3D" id="3.60.21.10">
    <property type="match status" value="1"/>
</dbReference>